<dbReference type="AlphaFoldDB" id="K5VMZ3"/>
<dbReference type="GeneID" id="18920052"/>
<dbReference type="EMBL" id="JH931468">
    <property type="protein sequence ID" value="EKM48070.1"/>
    <property type="molecule type" value="Genomic_DNA"/>
</dbReference>
<reference evidence="1 2" key="1">
    <citation type="journal article" date="2012" name="BMC Genomics">
        <title>Comparative genomics of the white-rot fungi, Phanerochaete carnosa and P. chrysosporium, to elucidate the genetic basis of the distinct wood types they colonize.</title>
        <authorList>
            <person name="Suzuki H."/>
            <person name="MacDonald J."/>
            <person name="Syed K."/>
            <person name="Salamov A."/>
            <person name="Hori C."/>
            <person name="Aerts A."/>
            <person name="Henrissat B."/>
            <person name="Wiebenga A."/>
            <person name="vanKuyk P.A."/>
            <person name="Barry K."/>
            <person name="Lindquist E."/>
            <person name="LaButti K."/>
            <person name="Lapidus A."/>
            <person name="Lucas S."/>
            <person name="Coutinho P."/>
            <person name="Gong Y."/>
            <person name="Samejima M."/>
            <person name="Mahadevan R."/>
            <person name="Abou-Zaid M."/>
            <person name="de Vries R.P."/>
            <person name="Igarashi K."/>
            <person name="Yadav J.S."/>
            <person name="Grigoriev I.V."/>
            <person name="Master E.R."/>
        </authorList>
    </citation>
    <scope>NUCLEOTIDE SEQUENCE [LARGE SCALE GENOMIC DNA]</scope>
    <source>
        <strain evidence="1 2">HHB-10118-sp</strain>
    </source>
</reference>
<evidence type="ECO:0000313" key="1">
    <source>
        <dbReference type="EMBL" id="EKM48070.1"/>
    </source>
</evidence>
<dbReference type="HOGENOM" id="CLU_155374_1_1_1"/>
<accession>K5VMZ3</accession>
<name>K5VMZ3_PHACS</name>
<dbReference type="RefSeq" id="XP_007403376.1">
    <property type="nucleotide sequence ID" value="XM_007403314.1"/>
</dbReference>
<keyword evidence="2" id="KW-1185">Reference proteome</keyword>
<feature type="non-terminal residue" evidence="1">
    <location>
        <position position="1"/>
    </location>
</feature>
<dbReference type="OrthoDB" id="3244185at2759"/>
<dbReference type="InParanoid" id="K5VMZ3"/>
<gene>
    <name evidence="1" type="ORF">PHACADRAFT_56143</name>
</gene>
<protein>
    <submittedName>
        <fullName evidence="1">Uncharacterized protein</fullName>
    </submittedName>
</protein>
<dbReference type="KEGG" id="pco:PHACADRAFT_56143"/>
<feature type="non-terminal residue" evidence="1">
    <location>
        <position position="64"/>
    </location>
</feature>
<proteinExistence type="predicted"/>
<sequence length="64" mass="7256">LVFVQWYTPLNMHDEVSGMYSVGVSTSNHERSASVIPITALIRSCHLIPNWGRAINQTWTQENV</sequence>
<organism evidence="1 2">
    <name type="scientific">Phanerochaete carnosa (strain HHB-10118-sp)</name>
    <name type="common">White-rot fungus</name>
    <name type="synonym">Peniophora carnosa</name>
    <dbReference type="NCBI Taxonomy" id="650164"/>
    <lineage>
        <taxon>Eukaryota</taxon>
        <taxon>Fungi</taxon>
        <taxon>Dikarya</taxon>
        <taxon>Basidiomycota</taxon>
        <taxon>Agaricomycotina</taxon>
        <taxon>Agaricomycetes</taxon>
        <taxon>Polyporales</taxon>
        <taxon>Phanerochaetaceae</taxon>
        <taxon>Phanerochaete</taxon>
    </lineage>
</organism>
<evidence type="ECO:0000313" key="2">
    <source>
        <dbReference type="Proteomes" id="UP000008370"/>
    </source>
</evidence>
<dbReference type="Proteomes" id="UP000008370">
    <property type="component" value="Unassembled WGS sequence"/>
</dbReference>